<dbReference type="AlphaFoldDB" id="A0A7D9D7D2"/>
<evidence type="ECO:0000256" key="1">
    <source>
        <dbReference type="SAM" id="MobiDB-lite"/>
    </source>
</evidence>
<feature type="compositionally biased region" description="Polar residues" evidence="1">
    <location>
        <begin position="1"/>
        <end position="22"/>
    </location>
</feature>
<accession>A0A7D9D7D2</accession>
<gene>
    <name evidence="2" type="ORF">PACLA_8A000892</name>
</gene>
<dbReference type="EMBL" id="CACRXK020000077">
    <property type="protein sequence ID" value="CAB3977879.1"/>
    <property type="molecule type" value="Genomic_DNA"/>
</dbReference>
<proteinExistence type="predicted"/>
<feature type="region of interest" description="Disordered" evidence="1">
    <location>
        <begin position="1"/>
        <end position="28"/>
    </location>
</feature>
<protein>
    <submittedName>
        <fullName evidence="2">Uncharacterized protein</fullName>
    </submittedName>
</protein>
<evidence type="ECO:0000313" key="2">
    <source>
        <dbReference type="EMBL" id="CAB3977879.1"/>
    </source>
</evidence>
<sequence length="438" mass="50532">MNETNGSEAETNSSGEDMSETNGSEERSFEIPGAIKLTIEDKFLSPEEVLALMHTHRPSAKNIPRGKRVPIEPQPAADAIIMFKQYYITLKRDPSYKRRISFLTQCPENMESMKNLAVVEYIGAFCQKPEPHGNSKKTTSECVRTSCTVKRKLEEMTETNKALAPRDIYEHMENLRDVKQFCTPTQISQIGTQISQIVIGSDEEVALLKAIKQCFPAAVQVLCTRHLEENVRRYLTNKVGLDDKSRKTIISKIFGKNRLILCNSSKNFELTYIKLLDKFHKRLPSFKDYFIKIAEKIRSGVFQARLNNKWIPIDWKNSSCESMNHIIKLSTNWTSMKLPALVDRLYRIVKLQQIDCRRALYGEGNYELAPWMKKLKVSNVHWKQKTEEEKEQVFKKFMKGLPERKQVISSTDGLLSVPRTPKIARKPGQRKRVKNIRT</sequence>
<dbReference type="Proteomes" id="UP001152795">
    <property type="component" value="Unassembled WGS sequence"/>
</dbReference>
<evidence type="ECO:0000313" key="3">
    <source>
        <dbReference type="Proteomes" id="UP001152795"/>
    </source>
</evidence>
<reference evidence="2" key="1">
    <citation type="submission" date="2020-04" db="EMBL/GenBank/DDBJ databases">
        <authorList>
            <person name="Alioto T."/>
            <person name="Alioto T."/>
            <person name="Gomez Garrido J."/>
        </authorList>
    </citation>
    <scope>NUCLEOTIDE SEQUENCE</scope>
    <source>
        <strain evidence="2">A484AB</strain>
    </source>
</reference>
<organism evidence="2 3">
    <name type="scientific">Paramuricea clavata</name>
    <name type="common">Red gorgonian</name>
    <name type="synonym">Violescent sea-whip</name>
    <dbReference type="NCBI Taxonomy" id="317549"/>
    <lineage>
        <taxon>Eukaryota</taxon>
        <taxon>Metazoa</taxon>
        <taxon>Cnidaria</taxon>
        <taxon>Anthozoa</taxon>
        <taxon>Octocorallia</taxon>
        <taxon>Malacalcyonacea</taxon>
        <taxon>Plexauridae</taxon>
        <taxon>Paramuricea</taxon>
    </lineage>
</organism>
<dbReference type="OrthoDB" id="5791190at2759"/>
<comment type="caution">
    <text evidence="2">The sequence shown here is derived from an EMBL/GenBank/DDBJ whole genome shotgun (WGS) entry which is preliminary data.</text>
</comment>
<keyword evidence="3" id="KW-1185">Reference proteome</keyword>
<name>A0A7D9D7D2_PARCT</name>